<keyword evidence="7 8" id="KW-0501">Molybdenum cofactor biosynthesis</keyword>
<keyword evidence="5 8" id="KW-0460">Magnesium</keyword>
<dbReference type="InterPro" id="IPR029044">
    <property type="entry name" value="Nucleotide-diphossugar_trans"/>
</dbReference>
<protein>
    <recommendedName>
        <fullName evidence="8">Probable molybdenum cofactor guanylyltransferase</fullName>
        <shortName evidence="8">MoCo guanylyltransferase</shortName>
        <ecNumber evidence="8">2.7.7.77</ecNumber>
    </recommendedName>
    <alternativeName>
        <fullName evidence="8">GTP:molybdopterin guanylyltransferase</fullName>
    </alternativeName>
    <alternativeName>
        <fullName evidence="8">Mo-MPT guanylyltransferase</fullName>
    </alternativeName>
    <alternativeName>
        <fullName evidence="8">Molybdopterin guanylyltransferase</fullName>
    </alternativeName>
    <alternativeName>
        <fullName evidence="8">Molybdopterin-guanine dinucleotide synthase</fullName>
        <shortName evidence="8">MGD synthase</shortName>
    </alternativeName>
</protein>
<evidence type="ECO:0000256" key="6">
    <source>
        <dbReference type="ARBA" id="ARBA00023134"/>
    </source>
</evidence>
<dbReference type="CDD" id="cd02503">
    <property type="entry name" value="MobA"/>
    <property type="match status" value="1"/>
</dbReference>
<keyword evidence="2 8" id="KW-0808">Transferase</keyword>
<dbReference type="SUPFAM" id="SSF53448">
    <property type="entry name" value="Nucleotide-diphospho-sugar transferases"/>
    <property type="match status" value="1"/>
</dbReference>
<dbReference type="PANTHER" id="PTHR19136:SF81">
    <property type="entry name" value="MOLYBDENUM COFACTOR GUANYLYLTRANSFERASE"/>
    <property type="match status" value="1"/>
</dbReference>
<evidence type="ECO:0000256" key="8">
    <source>
        <dbReference type="HAMAP-Rule" id="MF_00316"/>
    </source>
</evidence>
<dbReference type="GO" id="GO:0006777">
    <property type="term" value="P:Mo-molybdopterin cofactor biosynthetic process"/>
    <property type="evidence" value="ECO:0007669"/>
    <property type="project" value="UniProtKB-KW"/>
</dbReference>
<comment type="similarity">
    <text evidence="8">Belongs to the MobA family.</text>
</comment>
<evidence type="ECO:0000313" key="10">
    <source>
        <dbReference type="EMBL" id="BAY53861.1"/>
    </source>
</evidence>
<proteinExistence type="inferred from homology"/>
<dbReference type="NCBIfam" id="NF002741">
    <property type="entry name" value="PRK02726.1"/>
    <property type="match status" value="1"/>
</dbReference>
<evidence type="ECO:0000256" key="1">
    <source>
        <dbReference type="ARBA" id="ARBA00022490"/>
    </source>
</evidence>
<evidence type="ECO:0000256" key="7">
    <source>
        <dbReference type="ARBA" id="ARBA00023150"/>
    </source>
</evidence>
<gene>
    <name evidence="8" type="primary">mobA</name>
    <name evidence="10" type="ORF">NIES2135_06730</name>
</gene>
<sequence length="185" mass="21075">MNLSAIVLAGGNSSRMGQDKALLEIDGVPLLERTCDAARHCTDLIYIVTSWRDRYEPMVSDVQWIEESSPRSPIVGFAEALEQVATEWVLLLACDLPRLRGETLKQWTTQLAEVSIVVAKTEQRWEPLCGFYHRDCLPSLQRYIAQGQRSFQHWLDAEVVQELVVSDRQILFNCNTPDDLKQCLP</sequence>
<organism evidence="10 11">
    <name type="scientific">Leptolyngbya boryana NIES-2135</name>
    <dbReference type="NCBI Taxonomy" id="1973484"/>
    <lineage>
        <taxon>Bacteria</taxon>
        <taxon>Bacillati</taxon>
        <taxon>Cyanobacteriota</taxon>
        <taxon>Cyanophyceae</taxon>
        <taxon>Leptolyngbyales</taxon>
        <taxon>Leptolyngbyaceae</taxon>
        <taxon>Leptolyngbya group</taxon>
        <taxon>Leptolyngbya</taxon>
    </lineage>
</organism>
<name>A0A1Z4JAU7_LEPBY</name>
<keyword evidence="1 8" id="KW-0963">Cytoplasm</keyword>
<comment type="caution">
    <text evidence="8">Lacks conserved residue(s) required for the propagation of feature annotation.</text>
</comment>
<comment type="function">
    <text evidence="8">Transfers a GMP moiety from GTP to Mo-molybdopterin (Mo-MPT) cofactor (Moco or molybdenum cofactor) to form Mo-molybdopterin guanine dinucleotide (Mo-MGD) cofactor.</text>
</comment>
<feature type="binding site" evidence="8">
    <location>
        <begin position="8"/>
        <end position="10"/>
    </location>
    <ligand>
        <name>GTP</name>
        <dbReference type="ChEBI" id="CHEBI:37565"/>
    </ligand>
</feature>
<evidence type="ECO:0000256" key="4">
    <source>
        <dbReference type="ARBA" id="ARBA00022741"/>
    </source>
</evidence>
<feature type="binding site" evidence="8">
    <location>
        <position position="20"/>
    </location>
    <ligand>
        <name>GTP</name>
        <dbReference type="ChEBI" id="CHEBI:37565"/>
    </ligand>
</feature>
<evidence type="ECO:0000313" key="11">
    <source>
        <dbReference type="Proteomes" id="UP000217895"/>
    </source>
</evidence>
<comment type="domain">
    <text evidence="8">The N-terminal domain determines nucleotide recognition and specific binding, while the C-terminal domain determines the specific binding to the target protein.</text>
</comment>
<dbReference type="HAMAP" id="MF_00316">
    <property type="entry name" value="MobA"/>
    <property type="match status" value="1"/>
</dbReference>
<keyword evidence="4 8" id="KW-0547">Nucleotide-binding</keyword>
<keyword evidence="3 8" id="KW-0479">Metal-binding</keyword>
<dbReference type="GO" id="GO:0061603">
    <property type="term" value="F:molybdenum cofactor guanylyltransferase activity"/>
    <property type="evidence" value="ECO:0007669"/>
    <property type="project" value="UniProtKB-EC"/>
</dbReference>
<dbReference type="PANTHER" id="PTHR19136">
    <property type="entry name" value="MOLYBDENUM COFACTOR GUANYLYLTRANSFERASE"/>
    <property type="match status" value="1"/>
</dbReference>
<dbReference type="AlphaFoldDB" id="A0A1Z4JAU7"/>
<accession>A0A1Z4JAU7</accession>
<comment type="cofactor">
    <cofactor evidence="8">
        <name>Mg(2+)</name>
        <dbReference type="ChEBI" id="CHEBI:18420"/>
    </cofactor>
</comment>
<dbReference type="Gene3D" id="3.90.550.10">
    <property type="entry name" value="Spore Coat Polysaccharide Biosynthesis Protein SpsA, Chain A"/>
    <property type="match status" value="1"/>
</dbReference>
<reference evidence="10 11" key="1">
    <citation type="submission" date="2017-06" db="EMBL/GenBank/DDBJ databases">
        <title>Genome sequencing of cyanobaciteial culture collection at National Institute for Environmental Studies (NIES).</title>
        <authorList>
            <person name="Hirose Y."/>
            <person name="Shimura Y."/>
            <person name="Fujisawa T."/>
            <person name="Nakamura Y."/>
            <person name="Kawachi M."/>
        </authorList>
    </citation>
    <scope>NUCLEOTIDE SEQUENCE [LARGE SCALE GENOMIC DNA]</scope>
    <source>
        <strain evidence="10 11">NIES-2135</strain>
    </source>
</reference>
<evidence type="ECO:0000256" key="5">
    <source>
        <dbReference type="ARBA" id="ARBA00022842"/>
    </source>
</evidence>
<feature type="binding site" evidence="8">
    <location>
        <position position="61"/>
    </location>
    <ligand>
        <name>GTP</name>
        <dbReference type="ChEBI" id="CHEBI:37565"/>
    </ligand>
</feature>
<feature type="domain" description="MobA-like NTP transferase" evidence="9">
    <location>
        <begin position="5"/>
        <end position="154"/>
    </location>
</feature>
<evidence type="ECO:0000256" key="3">
    <source>
        <dbReference type="ARBA" id="ARBA00022723"/>
    </source>
</evidence>
<dbReference type="GO" id="GO:0005525">
    <property type="term" value="F:GTP binding"/>
    <property type="evidence" value="ECO:0007669"/>
    <property type="project" value="UniProtKB-UniRule"/>
</dbReference>
<dbReference type="InterPro" id="IPR025877">
    <property type="entry name" value="MobA-like_NTP_Trfase"/>
</dbReference>
<comment type="subcellular location">
    <subcellularLocation>
        <location evidence="8">Cytoplasm</location>
    </subcellularLocation>
</comment>
<evidence type="ECO:0000259" key="9">
    <source>
        <dbReference type="Pfam" id="PF12804"/>
    </source>
</evidence>
<keyword evidence="6 8" id="KW-0342">GTP-binding</keyword>
<dbReference type="EMBL" id="AP018203">
    <property type="protein sequence ID" value="BAY53861.1"/>
    <property type="molecule type" value="Genomic_DNA"/>
</dbReference>
<evidence type="ECO:0000256" key="2">
    <source>
        <dbReference type="ARBA" id="ARBA00022679"/>
    </source>
</evidence>
<dbReference type="InterPro" id="IPR013482">
    <property type="entry name" value="Molybde_CF_guanTrfase"/>
</dbReference>
<keyword evidence="11" id="KW-1185">Reference proteome</keyword>
<dbReference type="GO" id="GO:0046872">
    <property type="term" value="F:metal ion binding"/>
    <property type="evidence" value="ECO:0007669"/>
    <property type="project" value="UniProtKB-KW"/>
</dbReference>
<dbReference type="Pfam" id="PF12804">
    <property type="entry name" value="NTP_transf_3"/>
    <property type="match status" value="1"/>
</dbReference>
<dbReference type="GO" id="GO:0005737">
    <property type="term" value="C:cytoplasm"/>
    <property type="evidence" value="ECO:0007669"/>
    <property type="project" value="UniProtKB-SubCell"/>
</dbReference>
<dbReference type="Proteomes" id="UP000217895">
    <property type="component" value="Chromosome"/>
</dbReference>
<feature type="binding site" evidence="8">
    <location>
        <position position="95"/>
    </location>
    <ligand>
        <name>GTP</name>
        <dbReference type="ChEBI" id="CHEBI:37565"/>
    </ligand>
</feature>
<comment type="catalytic activity">
    <reaction evidence="8">
        <text>Mo-molybdopterin + GTP + H(+) = Mo-molybdopterin guanine dinucleotide + diphosphate</text>
        <dbReference type="Rhea" id="RHEA:34243"/>
        <dbReference type="ChEBI" id="CHEBI:15378"/>
        <dbReference type="ChEBI" id="CHEBI:33019"/>
        <dbReference type="ChEBI" id="CHEBI:37565"/>
        <dbReference type="ChEBI" id="CHEBI:71302"/>
        <dbReference type="ChEBI" id="CHEBI:71310"/>
        <dbReference type="EC" id="2.7.7.77"/>
    </reaction>
</comment>
<feature type="binding site" evidence="8">
    <location>
        <position position="95"/>
    </location>
    <ligand>
        <name>Mg(2+)</name>
        <dbReference type="ChEBI" id="CHEBI:18420"/>
    </ligand>
</feature>
<dbReference type="EC" id="2.7.7.77" evidence="8"/>